<gene>
    <name evidence="4" type="ORF">SETIT_8G146500v2</name>
</gene>
<dbReference type="OrthoDB" id="648133at2759"/>
<feature type="domain" description="NB-ARC" evidence="2">
    <location>
        <begin position="191"/>
        <end position="350"/>
    </location>
</feature>
<protein>
    <submittedName>
        <fullName evidence="4">Uncharacterized protein</fullName>
    </submittedName>
</protein>
<dbReference type="SUPFAM" id="SSF52058">
    <property type="entry name" value="L domain-like"/>
    <property type="match status" value="2"/>
</dbReference>
<dbReference type="InterPro" id="IPR027417">
    <property type="entry name" value="P-loop_NTPase"/>
</dbReference>
<feature type="domain" description="Disease resistance protein winged helix" evidence="3">
    <location>
        <begin position="408"/>
        <end position="466"/>
    </location>
</feature>
<dbReference type="InterPro" id="IPR002182">
    <property type="entry name" value="NB-ARC"/>
</dbReference>
<proteinExistence type="predicted"/>
<name>A0A368S7T0_SETIT</name>
<dbReference type="InterPro" id="IPR058922">
    <property type="entry name" value="WHD_DRP"/>
</dbReference>
<evidence type="ECO:0000256" key="1">
    <source>
        <dbReference type="ARBA" id="ARBA00022821"/>
    </source>
</evidence>
<dbReference type="Gene3D" id="3.40.50.300">
    <property type="entry name" value="P-loop containing nucleotide triphosphate hydrolases"/>
    <property type="match status" value="1"/>
</dbReference>
<organism evidence="4">
    <name type="scientific">Setaria italica</name>
    <name type="common">Foxtail millet</name>
    <name type="synonym">Panicum italicum</name>
    <dbReference type="NCBI Taxonomy" id="4555"/>
    <lineage>
        <taxon>Eukaryota</taxon>
        <taxon>Viridiplantae</taxon>
        <taxon>Streptophyta</taxon>
        <taxon>Embryophyta</taxon>
        <taxon>Tracheophyta</taxon>
        <taxon>Spermatophyta</taxon>
        <taxon>Magnoliopsida</taxon>
        <taxon>Liliopsida</taxon>
        <taxon>Poales</taxon>
        <taxon>Poaceae</taxon>
        <taxon>PACMAD clade</taxon>
        <taxon>Panicoideae</taxon>
        <taxon>Panicodae</taxon>
        <taxon>Paniceae</taxon>
        <taxon>Cenchrinae</taxon>
        <taxon>Setaria</taxon>
    </lineage>
</organism>
<dbReference type="Gene3D" id="3.80.10.10">
    <property type="entry name" value="Ribonuclease Inhibitor"/>
    <property type="match status" value="2"/>
</dbReference>
<reference evidence="4" key="1">
    <citation type="journal article" date="2012" name="Nat. Biotechnol.">
        <title>Reference genome sequence of the model plant Setaria.</title>
        <authorList>
            <person name="Bennetzen J.L."/>
            <person name="Schmutz J."/>
            <person name="Wang H."/>
            <person name="Percifield R."/>
            <person name="Hawkins J."/>
            <person name="Pontaroli A.C."/>
            <person name="Estep M."/>
            <person name="Feng L."/>
            <person name="Vaughn J.N."/>
            <person name="Grimwood J."/>
            <person name="Jenkins J."/>
            <person name="Barry K."/>
            <person name="Lindquist E."/>
            <person name="Hellsten U."/>
            <person name="Deshpande S."/>
            <person name="Wang X."/>
            <person name="Wu X."/>
            <person name="Mitros T."/>
            <person name="Triplett J."/>
            <person name="Yang X."/>
            <person name="Ye C.Y."/>
            <person name="Mauro-Herrera M."/>
            <person name="Wang L."/>
            <person name="Li P."/>
            <person name="Sharma M."/>
            <person name="Sharma R."/>
            <person name="Ronald P.C."/>
            <person name="Panaud O."/>
            <person name="Kellogg E.A."/>
            <person name="Brutnell T.P."/>
            <person name="Doust A.N."/>
            <person name="Tuskan G.A."/>
            <person name="Rokhsar D."/>
            <person name="Devos K.M."/>
        </authorList>
    </citation>
    <scope>NUCLEOTIDE SEQUENCE [LARGE SCALE GENOMIC DNA]</scope>
    <source>
        <strain evidence="4">Yugu1</strain>
    </source>
</reference>
<keyword evidence="1" id="KW-0611">Plant defense</keyword>
<dbReference type="EMBL" id="CM003535">
    <property type="protein sequence ID" value="RCV38485.1"/>
    <property type="molecule type" value="Genomic_DNA"/>
</dbReference>
<dbReference type="InterPro" id="IPR032675">
    <property type="entry name" value="LRR_dom_sf"/>
</dbReference>
<sequence>MASGSVSSLLSSVGKLLDFLRAPPAAAASCPPVPPPRGGRPAATAADLQWLGQLRRRIQAALDDAGELTREAEDVLDAYRYELLRHRVLERQAAAAASFVSRKRERDDGEEDGSFSERIKEITRGFEISTDRAGLQLRPEEDGVTSEEISGDRAAPHLRSEVGERISGMDSQCRMTGHLLNESLVFGSSEEKEQIVKSLLSYSQGTRIQVLPVVGMGGIGKTTTAQMVYNDDRVQKRFDLLGWVHVSEMFDLCRLTIAITESLTRKPCRFKELSYVKEKDVFLVLDDLWNEQQSCWLDLLRLLNDTQSVTILVTTRSEVVACDVQSVKPLVLGTLSEGHCWLLFQHYAFGDQTVNEESSLVQVGRKIMKKCGGLPLAVKSIGCLLQSKMDMQTWIEVSERWHGSLVDYIAHGYIQPPRCKTPEKVASEYFDELNKRSLIEADLASSDQSVLSPQRFRLHDLTWDLVKSLSSDLLSVTSVDDGSLNMGNKIWHLFLQLHMVKSLPTSYSKFIDKHRKGYPTIGFNPLGSSGQSDQRFALTPRKLFLQLQQQEEQQLQQEQQQLPRRLLVQGGLIDKLHKVSSLRSLVLKHWMGYNIGIYKFTYLRAPIYKLDTLRLENCYNITELDLCKGNLKNLRHLQISRIRNMNKLNHDSLRCQNNTNKCQSMEVTFPALEEIEFDGLRSLQNWCGLQANCPKLQSITIRNCDKLRRIPYFGSVRRLILSNLALKDLQLSVDSAPSQLQILDIRDCQNLNSLIGFNNLCSLGSLYIANCPDLIVSPKMKLLCTPHHVFIDECPGLMEWCDGQDFYYQLTHCFLFNRAVCKTVNVSYIKRGKEYGRGIAYFKSFENLSLDICPEEGPELILSPDNWLPSELRFLKFDFESLSGVPSFHGGLSTLRGLEIRGCAKLEALLGLEKLDLLHNLVIEECPSLYMPLEMKFPPRLLTLTIQSCHKLLSFQLNFNYPSMLTELEVSDCQGLMHIGGLGCLRNLESLVIILCPLLELKELLPVIPESVAVFLCPKLKKWCGLQKIEYLERLPD</sequence>
<accession>A0A368S7T0</accession>
<reference evidence="4" key="2">
    <citation type="submission" date="2015-07" db="EMBL/GenBank/DDBJ databases">
        <authorList>
            <person name="Noorani M."/>
        </authorList>
    </citation>
    <scope>NUCLEOTIDE SEQUENCE</scope>
    <source>
        <strain evidence="4">Yugu1</strain>
    </source>
</reference>
<evidence type="ECO:0000259" key="2">
    <source>
        <dbReference type="Pfam" id="PF00931"/>
    </source>
</evidence>
<dbReference type="PRINTS" id="PR00364">
    <property type="entry name" value="DISEASERSIST"/>
</dbReference>
<dbReference type="Gene3D" id="1.10.8.430">
    <property type="entry name" value="Helical domain of apoptotic protease-activating factors"/>
    <property type="match status" value="1"/>
</dbReference>
<dbReference type="PANTHER" id="PTHR36766">
    <property type="entry name" value="PLANT BROAD-SPECTRUM MILDEW RESISTANCE PROTEIN RPW8"/>
    <property type="match status" value="1"/>
</dbReference>
<dbReference type="AlphaFoldDB" id="A0A368S7T0"/>
<dbReference type="Pfam" id="PF00931">
    <property type="entry name" value="NB-ARC"/>
    <property type="match status" value="1"/>
</dbReference>
<dbReference type="PANTHER" id="PTHR36766:SF60">
    <property type="entry name" value="NB-ARC DOMAIN-CONTAINING PROTEIN"/>
    <property type="match status" value="1"/>
</dbReference>
<evidence type="ECO:0000259" key="3">
    <source>
        <dbReference type="Pfam" id="PF23559"/>
    </source>
</evidence>
<dbReference type="GO" id="GO:0043531">
    <property type="term" value="F:ADP binding"/>
    <property type="evidence" value="ECO:0007669"/>
    <property type="project" value="InterPro"/>
</dbReference>
<evidence type="ECO:0000313" key="4">
    <source>
        <dbReference type="EMBL" id="RCV38485.1"/>
    </source>
</evidence>
<dbReference type="Pfam" id="PF23559">
    <property type="entry name" value="WHD_DRP"/>
    <property type="match status" value="1"/>
</dbReference>
<dbReference type="InterPro" id="IPR042197">
    <property type="entry name" value="Apaf_helical"/>
</dbReference>
<dbReference type="SUPFAM" id="SSF52540">
    <property type="entry name" value="P-loop containing nucleoside triphosphate hydrolases"/>
    <property type="match status" value="1"/>
</dbReference>